<dbReference type="EMBL" id="QXXQ01000006">
    <property type="protein sequence ID" value="RID91635.1"/>
    <property type="molecule type" value="Genomic_DNA"/>
</dbReference>
<protein>
    <submittedName>
        <fullName evidence="1">Uncharacterized protein</fullName>
    </submittedName>
</protein>
<comment type="caution">
    <text evidence="1">The sequence shown here is derived from an EMBL/GenBank/DDBJ whole genome shotgun (WGS) entry which is preliminary data.</text>
</comment>
<dbReference type="OrthoDB" id="7858099at2"/>
<proteinExistence type="predicted"/>
<dbReference type="Proteomes" id="UP000266649">
    <property type="component" value="Unassembled WGS sequence"/>
</dbReference>
<gene>
    <name evidence="1" type="ORF">D2N39_12680</name>
</gene>
<dbReference type="AlphaFoldDB" id="A0A398BMA9"/>
<evidence type="ECO:0000313" key="1">
    <source>
        <dbReference type="EMBL" id="RID91635.1"/>
    </source>
</evidence>
<keyword evidence="2" id="KW-1185">Reference proteome</keyword>
<name>A0A398BMA9_9RHOB</name>
<reference evidence="1 2" key="1">
    <citation type="submission" date="2018-09" db="EMBL/GenBank/DDBJ databases">
        <title>Gemmobacter lutimaris sp. nov., a marine bacterium isolated from tidal flat.</title>
        <authorList>
            <person name="Lee D.W."/>
            <person name="Yoo Y."/>
            <person name="Kim J.-J."/>
            <person name="Kim B.S."/>
        </authorList>
    </citation>
    <scope>NUCLEOTIDE SEQUENCE [LARGE SCALE GENOMIC DNA]</scope>
    <source>
        <strain evidence="1 2">YJ-T1-11</strain>
    </source>
</reference>
<sequence>MRNIIDVPSLFMPWVQVDWRPDWRGQSTMQANDGSEQVVYNRLPRFIGAPQIALPREMAGHWRALILQGQGRVNAYRLRMIDPMTCRRRRADWREDWRAYQAGLYVEVSPQVECPAGAAAGATSIIVDETTAPRPISVGTYLSYDDWPFAVVSRSGSGASVTLGVTMLRKAIPAEAQIDLVARGLFVSTSDANGLPSFERGRPVVGMDLEFVEWITR</sequence>
<accession>A0A398BMA9</accession>
<evidence type="ECO:0000313" key="2">
    <source>
        <dbReference type="Proteomes" id="UP000266649"/>
    </source>
</evidence>
<organism evidence="1 2">
    <name type="scientific">Gemmobacter lutimaris</name>
    <dbReference type="NCBI Taxonomy" id="2306023"/>
    <lineage>
        <taxon>Bacteria</taxon>
        <taxon>Pseudomonadati</taxon>
        <taxon>Pseudomonadota</taxon>
        <taxon>Alphaproteobacteria</taxon>
        <taxon>Rhodobacterales</taxon>
        <taxon>Paracoccaceae</taxon>
        <taxon>Gemmobacter</taxon>
    </lineage>
</organism>